<proteinExistence type="predicted"/>
<dbReference type="AlphaFoldDB" id="A0A9P1BKD1"/>
<feature type="region of interest" description="Disordered" evidence="1">
    <location>
        <begin position="406"/>
        <end position="429"/>
    </location>
</feature>
<evidence type="ECO:0000313" key="2">
    <source>
        <dbReference type="EMBL" id="CAI3974260.1"/>
    </source>
</evidence>
<name>A0A9P1BKD1_9DINO</name>
<dbReference type="EMBL" id="CAMXCT020000125">
    <property type="protein sequence ID" value="CAL1127635.1"/>
    <property type="molecule type" value="Genomic_DNA"/>
</dbReference>
<accession>A0A9P1BKD1</accession>
<dbReference type="OrthoDB" id="10684037at2759"/>
<keyword evidence="4" id="KW-1185">Reference proteome</keyword>
<organism evidence="2">
    <name type="scientific">Cladocopium goreaui</name>
    <dbReference type="NCBI Taxonomy" id="2562237"/>
    <lineage>
        <taxon>Eukaryota</taxon>
        <taxon>Sar</taxon>
        <taxon>Alveolata</taxon>
        <taxon>Dinophyceae</taxon>
        <taxon>Suessiales</taxon>
        <taxon>Symbiodiniaceae</taxon>
        <taxon>Cladocopium</taxon>
    </lineage>
</organism>
<gene>
    <name evidence="2" type="ORF">C1SCF055_LOCUS2680</name>
</gene>
<dbReference type="EMBL" id="CAMXCT030000125">
    <property type="protein sequence ID" value="CAL4761572.1"/>
    <property type="molecule type" value="Genomic_DNA"/>
</dbReference>
<feature type="compositionally biased region" description="Low complexity" evidence="1">
    <location>
        <begin position="552"/>
        <end position="564"/>
    </location>
</feature>
<protein>
    <submittedName>
        <fullName evidence="2">Uncharacterized protein</fullName>
    </submittedName>
</protein>
<evidence type="ECO:0000313" key="4">
    <source>
        <dbReference type="Proteomes" id="UP001152797"/>
    </source>
</evidence>
<feature type="compositionally biased region" description="Basic and acidic residues" evidence="1">
    <location>
        <begin position="8"/>
        <end position="28"/>
    </location>
</feature>
<dbReference type="EMBL" id="CAMXCT010000125">
    <property type="protein sequence ID" value="CAI3974260.1"/>
    <property type="molecule type" value="Genomic_DNA"/>
</dbReference>
<evidence type="ECO:0000256" key="1">
    <source>
        <dbReference type="SAM" id="MobiDB-lite"/>
    </source>
</evidence>
<feature type="region of interest" description="Disordered" evidence="1">
    <location>
        <begin position="1"/>
        <end position="28"/>
    </location>
</feature>
<reference evidence="3 4" key="2">
    <citation type="submission" date="2024-05" db="EMBL/GenBank/DDBJ databases">
        <authorList>
            <person name="Chen Y."/>
            <person name="Shah S."/>
            <person name="Dougan E. K."/>
            <person name="Thang M."/>
            <person name="Chan C."/>
        </authorList>
    </citation>
    <scope>NUCLEOTIDE SEQUENCE [LARGE SCALE GENOMIC DNA]</scope>
</reference>
<feature type="region of interest" description="Disordered" evidence="1">
    <location>
        <begin position="546"/>
        <end position="570"/>
    </location>
</feature>
<dbReference type="Proteomes" id="UP001152797">
    <property type="component" value="Unassembled WGS sequence"/>
</dbReference>
<comment type="caution">
    <text evidence="2">The sequence shown here is derived from an EMBL/GenBank/DDBJ whole genome shotgun (WGS) entry which is preliminary data.</text>
</comment>
<evidence type="ECO:0000313" key="3">
    <source>
        <dbReference type="EMBL" id="CAL4761572.1"/>
    </source>
</evidence>
<sequence>MGANQRFDVTEDRRRHDPLGDRDTANRQVSDDFRRCMHDAISDAHAATSRPGEILMPWEQPSMSWIFGSDGIDVIPNIQPVGDYVEPCEPTSGPHLEPAAVIHSKPTFYSDAIAFNSKRACHLSERCQLDMLSQRWESLISINYSSFDLGLQVFGLPYHERVKIVAEVLGGKSPGTLTRRLSQITRFVNWAHKDAKREPFPVSAELIKDYIRHLRNNGAGHTAFKGFVEVMKFMKHVVGLDCDMAAFDSLSMLHSRARFGDLRRIAKVIVDEVQENKDESLGFLELHSDSHKMRATGNPLGARLPQIAPIKGLGDRAWGRDFVEVARMTGLNLKEWIPGRPLLPAPTVIGDWSDRSTKGALEVYARDLQSAPLRVLELKDIRHGRFSPDVTRSGLFTPIPHVGHAATSEVVPTPTSPLEDNQEPMGGDDTSLPSMGQAETDLFAAPSEVPNAPDETLEVADADSSSCSSESETEQVILEMATSERPTNQWHPGCELFQHSKSKLVHAYSKFGHRRAFVCGRALTGEYKRFTREFFVEATKCQQCNKGQQPTAESEQVASASAAVKRARHS</sequence>
<reference evidence="2" key="1">
    <citation type="submission" date="2022-10" db="EMBL/GenBank/DDBJ databases">
        <authorList>
            <person name="Chen Y."/>
            <person name="Dougan E. K."/>
            <person name="Chan C."/>
            <person name="Rhodes N."/>
            <person name="Thang M."/>
        </authorList>
    </citation>
    <scope>NUCLEOTIDE SEQUENCE</scope>
</reference>